<dbReference type="InterPro" id="IPR037401">
    <property type="entry name" value="SnoaL-like"/>
</dbReference>
<feature type="domain" description="PHD-type" evidence="6">
    <location>
        <begin position="80"/>
        <end position="200"/>
    </location>
</feature>
<gene>
    <name evidence="8" type="ORF">DH2020_049245</name>
</gene>
<reference evidence="8 9" key="1">
    <citation type="journal article" date="2021" name="Comput. Struct. Biotechnol. J.">
        <title>De novo genome assembly of the potent medicinal plant Rehmannia glutinosa using nanopore technology.</title>
        <authorList>
            <person name="Ma L."/>
            <person name="Dong C."/>
            <person name="Song C."/>
            <person name="Wang X."/>
            <person name="Zheng X."/>
            <person name="Niu Y."/>
            <person name="Chen S."/>
            <person name="Feng W."/>
        </authorList>
    </citation>
    <scope>NUCLEOTIDE SEQUENCE [LARGE SCALE GENOMIC DNA]</scope>
    <source>
        <strain evidence="8">DH-2019</strain>
    </source>
</reference>
<evidence type="ECO:0000256" key="3">
    <source>
        <dbReference type="ARBA" id="ARBA00022833"/>
    </source>
</evidence>
<dbReference type="PROSITE" id="PS00518">
    <property type="entry name" value="ZF_RING_1"/>
    <property type="match status" value="1"/>
</dbReference>
<dbReference type="EMBL" id="JABTTQ020003476">
    <property type="protein sequence ID" value="KAK6117001.1"/>
    <property type="molecule type" value="Genomic_DNA"/>
</dbReference>
<keyword evidence="1" id="KW-0479">Metal-binding</keyword>
<keyword evidence="9" id="KW-1185">Reference proteome</keyword>
<evidence type="ECO:0000259" key="6">
    <source>
        <dbReference type="PROSITE" id="PS50016"/>
    </source>
</evidence>
<comment type="caution">
    <text evidence="8">The sequence shown here is derived from an EMBL/GenBank/DDBJ whole genome shotgun (WGS) entry which is preliminary data.</text>
</comment>
<evidence type="ECO:0000313" key="8">
    <source>
        <dbReference type="EMBL" id="KAK6117001.1"/>
    </source>
</evidence>
<evidence type="ECO:0000313" key="9">
    <source>
        <dbReference type="Proteomes" id="UP001318860"/>
    </source>
</evidence>
<keyword evidence="3" id="KW-0862">Zinc</keyword>
<sequence>MVFFRDLEWKGLCGDMEVELVTDETSDDENYGFDDNSEDYLNLEGERCGICMDVVIDRGVLDCCQHWFCFACIDNWATITSLCPLCQNEFQLITCVPVYDTVGGNKTDDDTNPRDDDWFIEGKNNSLSFPSYYIDENAVACLDGDGCKIRSGSVAVEEDSDIDTSIACDSCDKWYHAFCVGFDPEGTCDSSWLCPRCTRDKGPHEPDSVSILRNTYQNGLEIAGGDSLTQASFSGRVSVSVADDGETAVVVSLLEGNQESQESSQSVLGCSKDMGNTLLSSSISSIPSEKSPRHLNKKTIDSGLGLDLSISMGSDTPVDMKDNNIAEDKVHGSSEPNNRSEDLLPVVSSRNTEAHEIEVSSLKSVIPDEKVTISGITGAKRKCGDSRNVDDGEREVNTDARCSRKKIKTERNGELISLTAQSVQDNSGTIFNQSSSRDSTIGCTSKKENGTFDIMDIVQGTDRRSLKQPGHKNSSDITPNERESAAGLRLKKIMRRAGDDKDSLVLVQELRKKIKAAVRNKSSKELGQNLYDPKLLDAFRAALAGSGAENRKPTLDVKAKRSLLQKGKIRESLTKKIYGTGGKRKRAWTRECEVEFWKHRCIKTSKPEKIQTLKSVLDLLRDNSDVAEKMPVKEEEAKGSILSRLYLADTSVFPRKNDIIPVSSLKAVVTPVQKRESGTTENVSTMLPDRNSQKHNSLSQFIVPLLDGKGTTKSVKGVNSETAPNKDTKKSVKDVKIPSEKEKASKLDTVKGDKRQWALELLARKTAASGKNMQEKEEDNTILKGNYTLLAILQSVKLLNLTPSNRNKLLLSRRQKLKQEASVILSINVVLNTLLDHCGNTRNKRSIIRFVKIDVNVGSQIIRESIIVGIGSCRFIWVSLYVSSLLIMENWQLEFASEIDSAYQIIQDVRARVTADVAWLTMKAYIDMENIPYNLTNVYEFHDAITSAGMMRRKHWKDIISVNDVVEKNALAATLFRILAANDDNVWKALYHKDFTLEQDSVTPTNGWKAYYAATRAVVITNDQFFRIIRERSPRAMDQFWLNADYVKCFHLRYYSGYNAVMENWQLAFALEIGSAYQIIQDVRARVMADVAWVTMKAYLEMDNLPYNLTNVYEFHDGRWFMDLRFSYLGFEEEPSLLKKTRKNFTCTHLISRLNQVEAYIKEHIRPLCKSGVITVEQYRWAVGKTTEKVMKYHSKEKNANFLIKVKNKNRYVGSQYWVSYSL</sequence>
<dbReference type="SMART" id="SM00249">
    <property type="entry name" value="PHD"/>
    <property type="match status" value="1"/>
</dbReference>
<evidence type="ECO:0000256" key="4">
    <source>
        <dbReference type="PROSITE-ProRule" id="PRU00175"/>
    </source>
</evidence>
<dbReference type="SUPFAM" id="SSF54427">
    <property type="entry name" value="NTF2-like"/>
    <property type="match status" value="1"/>
</dbReference>
<dbReference type="Pfam" id="PF13474">
    <property type="entry name" value="SnoaL_3"/>
    <property type="match status" value="1"/>
</dbReference>
<dbReference type="Gene3D" id="3.10.450.50">
    <property type="match status" value="1"/>
</dbReference>
<dbReference type="SUPFAM" id="SSF57903">
    <property type="entry name" value="FYVE/PHD zinc finger"/>
    <property type="match status" value="1"/>
</dbReference>
<name>A0ABR0U3X9_REHGL</name>
<dbReference type="InterPro" id="IPR044260">
    <property type="entry name" value="SKIP8-like"/>
</dbReference>
<proteinExistence type="predicted"/>
<feature type="compositionally biased region" description="Basic and acidic residues" evidence="5">
    <location>
        <begin position="724"/>
        <end position="740"/>
    </location>
</feature>
<dbReference type="InterPro" id="IPR001965">
    <property type="entry name" value="Znf_PHD"/>
</dbReference>
<feature type="domain" description="RING-type" evidence="7">
    <location>
        <begin position="48"/>
        <end position="87"/>
    </location>
</feature>
<keyword evidence="2 4" id="KW-0863">Zinc-finger</keyword>
<evidence type="ECO:0000256" key="2">
    <source>
        <dbReference type="ARBA" id="ARBA00022771"/>
    </source>
</evidence>
<accession>A0ABR0U3X9</accession>
<evidence type="ECO:0000256" key="5">
    <source>
        <dbReference type="SAM" id="MobiDB-lite"/>
    </source>
</evidence>
<dbReference type="SUPFAM" id="SSF57850">
    <property type="entry name" value="RING/U-box"/>
    <property type="match status" value="1"/>
</dbReference>
<organism evidence="8 9">
    <name type="scientific">Rehmannia glutinosa</name>
    <name type="common">Chinese foxglove</name>
    <dbReference type="NCBI Taxonomy" id="99300"/>
    <lineage>
        <taxon>Eukaryota</taxon>
        <taxon>Viridiplantae</taxon>
        <taxon>Streptophyta</taxon>
        <taxon>Embryophyta</taxon>
        <taxon>Tracheophyta</taxon>
        <taxon>Spermatophyta</taxon>
        <taxon>Magnoliopsida</taxon>
        <taxon>eudicotyledons</taxon>
        <taxon>Gunneridae</taxon>
        <taxon>Pentapetalae</taxon>
        <taxon>asterids</taxon>
        <taxon>lamiids</taxon>
        <taxon>Lamiales</taxon>
        <taxon>Orobanchaceae</taxon>
        <taxon>Rehmannieae</taxon>
        <taxon>Rehmannia</taxon>
    </lineage>
</organism>
<dbReference type="PANTHER" id="PTHR47124:SF1">
    <property type="entry name" value="F-BOX PROTEIN SKIP8"/>
    <property type="match status" value="1"/>
</dbReference>
<dbReference type="InterPro" id="IPR013083">
    <property type="entry name" value="Znf_RING/FYVE/PHD"/>
</dbReference>
<dbReference type="Proteomes" id="UP001318860">
    <property type="component" value="Unassembled WGS sequence"/>
</dbReference>
<dbReference type="InterPro" id="IPR017907">
    <property type="entry name" value="Znf_RING_CS"/>
</dbReference>
<evidence type="ECO:0008006" key="10">
    <source>
        <dbReference type="Google" id="ProtNLM"/>
    </source>
</evidence>
<feature type="compositionally biased region" description="Polar residues" evidence="5">
    <location>
        <begin position="713"/>
        <end position="723"/>
    </location>
</feature>
<feature type="region of interest" description="Disordered" evidence="5">
    <location>
        <begin position="713"/>
        <end position="740"/>
    </location>
</feature>
<dbReference type="SMART" id="SM00184">
    <property type="entry name" value="RING"/>
    <property type="match status" value="1"/>
</dbReference>
<dbReference type="PANTHER" id="PTHR47124">
    <property type="entry name" value="F-BOX PROTEIN SKIP8"/>
    <property type="match status" value="1"/>
</dbReference>
<protein>
    <recommendedName>
        <fullName evidence="10">RING-type domain-containing protein</fullName>
    </recommendedName>
</protein>
<dbReference type="Pfam" id="PF00628">
    <property type="entry name" value="PHD"/>
    <property type="match status" value="1"/>
</dbReference>
<evidence type="ECO:0000256" key="1">
    <source>
        <dbReference type="ARBA" id="ARBA00022723"/>
    </source>
</evidence>
<dbReference type="InterPro" id="IPR011011">
    <property type="entry name" value="Znf_FYVE_PHD"/>
</dbReference>
<dbReference type="InterPro" id="IPR019787">
    <property type="entry name" value="Znf_PHD-finger"/>
</dbReference>
<feature type="region of interest" description="Disordered" evidence="5">
    <location>
        <begin position="463"/>
        <end position="484"/>
    </location>
</feature>
<dbReference type="InterPro" id="IPR032710">
    <property type="entry name" value="NTF2-like_dom_sf"/>
</dbReference>
<evidence type="ECO:0000259" key="7">
    <source>
        <dbReference type="PROSITE" id="PS50089"/>
    </source>
</evidence>
<dbReference type="InterPro" id="IPR001841">
    <property type="entry name" value="Znf_RING"/>
</dbReference>
<dbReference type="Gene3D" id="3.30.40.10">
    <property type="entry name" value="Zinc/RING finger domain, C3HC4 (zinc finger)"/>
    <property type="match status" value="2"/>
</dbReference>
<dbReference type="PROSITE" id="PS50089">
    <property type="entry name" value="ZF_RING_2"/>
    <property type="match status" value="1"/>
</dbReference>
<dbReference type="Pfam" id="PF13639">
    <property type="entry name" value="zf-RING_2"/>
    <property type="match status" value="1"/>
</dbReference>
<dbReference type="PROSITE" id="PS50016">
    <property type="entry name" value="ZF_PHD_2"/>
    <property type="match status" value="1"/>
</dbReference>